<name>A0A0G1PNJ7_9BACT</name>
<accession>A0A0G1PNJ7</accession>
<sequence>MNQKLLAVLAVVVVLLSGLVLIAVTKSVQTDDLEDVGSILVPGSVAGQELENPPTTVGSEAVVNIPQTSTTAQVKIGE</sequence>
<dbReference type="EMBL" id="LCMG01000002">
    <property type="protein sequence ID" value="KKU34242.1"/>
    <property type="molecule type" value="Genomic_DNA"/>
</dbReference>
<protein>
    <submittedName>
        <fullName evidence="1">Uncharacterized protein</fullName>
    </submittedName>
</protein>
<dbReference type="Proteomes" id="UP000034705">
    <property type="component" value="Unassembled WGS sequence"/>
</dbReference>
<proteinExistence type="predicted"/>
<organism evidence="1 2">
    <name type="scientific">Candidatus Uhrbacteria bacterium GW2011_GWF2_46_218</name>
    <dbReference type="NCBI Taxonomy" id="1619001"/>
    <lineage>
        <taxon>Bacteria</taxon>
        <taxon>Candidatus Uhriibacteriota</taxon>
    </lineage>
</organism>
<reference evidence="1 2" key="1">
    <citation type="journal article" date="2015" name="Nature">
        <title>rRNA introns, odd ribosomes, and small enigmatic genomes across a large radiation of phyla.</title>
        <authorList>
            <person name="Brown C.T."/>
            <person name="Hug L.A."/>
            <person name="Thomas B.C."/>
            <person name="Sharon I."/>
            <person name="Castelle C.J."/>
            <person name="Singh A."/>
            <person name="Wilkins M.J."/>
            <person name="Williams K.H."/>
            <person name="Banfield J.F."/>
        </authorList>
    </citation>
    <scope>NUCLEOTIDE SEQUENCE [LARGE SCALE GENOMIC DNA]</scope>
</reference>
<evidence type="ECO:0000313" key="2">
    <source>
        <dbReference type="Proteomes" id="UP000034705"/>
    </source>
</evidence>
<dbReference type="AlphaFoldDB" id="A0A0G1PNJ7"/>
<comment type="caution">
    <text evidence="1">The sequence shown here is derived from an EMBL/GenBank/DDBJ whole genome shotgun (WGS) entry which is preliminary data.</text>
</comment>
<gene>
    <name evidence="1" type="ORF">UX45_C0002G0039</name>
</gene>
<evidence type="ECO:0000313" key="1">
    <source>
        <dbReference type="EMBL" id="KKU34242.1"/>
    </source>
</evidence>